<evidence type="ECO:0000259" key="12">
    <source>
        <dbReference type="Pfam" id="PF01743"/>
    </source>
</evidence>
<comment type="miscellaneous">
    <text evidence="11">A single active site specifically recognizes both ATP and CTP and is responsible for their addition.</text>
</comment>
<dbReference type="GO" id="GO:0001680">
    <property type="term" value="P:tRNA 3'-terminal CCA addition"/>
    <property type="evidence" value="ECO:0007669"/>
    <property type="project" value="UniProtKB-UniRule"/>
</dbReference>
<evidence type="ECO:0000256" key="7">
    <source>
        <dbReference type="ARBA" id="ARBA00022800"/>
    </source>
</evidence>
<evidence type="ECO:0000256" key="9">
    <source>
        <dbReference type="ARBA" id="ARBA00022842"/>
    </source>
</evidence>
<evidence type="ECO:0000256" key="3">
    <source>
        <dbReference type="ARBA" id="ARBA00022694"/>
    </source>
</evidence>
<dbReference type="EMBL" id="AZFW01000032">
    <property type="protein sequence ID" value="KRM28392.1"/>
    <property type="molecule type" value="Genomic_DNA"/>
</dbReference>
<dbReference type="Gene3D" id="3.30.460.10">
    <property type="entry name" value="Beta Polymerase, domain 2"/>
    <property type="match status" value="1"/>
</dbReference>
<evidence type="ECO:0000256" key="8">
    <source>
        <dbReference type="ARBA" id="ARBA00022840"/>
    </source>
</evidence>
<feature type="binding site" evidence="11">
    <location>
        <position position="162"/>
    </location>
    <ligand>
        <name>ATP</name>
        <dbReference type="ChEBI" id="CHEBI:30616"/>
    </ligand>
</feature>
<comment type="function">
    <text evidence="11">Catalyzes the addition and repair of the essential 3'-terminal CCA sequence in tRNAs without using a nucleic acid template. Adds these three nucleotides in the order of C, C, and A to the tRNA nucleotide-73, using CTP and ATP as substrates and producing inorganic pyrophosphate. tRNA 3'-terminal CCA addition is required both for tRNA processing and repair. Also involved in tRNA surveillance by mediating tandem CCA addition to generate a CCACCA at the 3' terminus of unstable tRNAs. While stable tRNAs receive only 3'-terminal CCA, unstable tRNAs are marked with CCACCA and rapidly degraded.</text>
</comment>
<evidence type="ECO:0000313" key="15">
    <source>
        <dbReference type="EMBL" id="KRM28392.1"/>
    </source>
</evidence>
<dbReference type="Gene3D" id="1.10.246.80">
    <property type="match status" value="1"/>
</dbReference>
<evidence type="ECO:0000256" key="6">
    <source>
        <dbReference type="ARBA" id="ARBA00022741"/>
    </source>
</evidence>
<evidence type="ECO:0000256" key="2">
    <source>
        <dbReference type="ARBA" id="ARBA00022679"/>
    </source>
</evidence>
<evidence type="ECO:0000259" key="13">
    <source>
        <dbReference type="Pfam" id="PF12627"/>
    </source>
</evidence>
<dbReference type="GO" id="GO:0042245">
    <property type="term" value="P:RNA repair"/>
    <property type="evidence" value="ECO:0007669"/>
    <property type="project" value="UniProtKB-KW"/>
</dbReference>
<feature type="binding site" evidence="11">
    <location>
        <position position="159"/>
    </location>
    <ligand>
        <name>ATP</name>
        <dbReference type="ChEBI" id="CHEBI:30616"/>
    </ligand>
</feature>
<comment type="subunit">
    <text evidence="11">Homodimer.</text>
</comment>
<keyword evidence="6 11" id="KW-0547">Nucleotide-binding</keyword>
<dbReference type="GO" id="GO:0005524">
    <property type="term" value="F:ATP binding"/>
    <property type="evidence" value="ECO:0007669"/>
    <property type="project" value="UniProtKB-UniRule"/>
</dbReference>
<dbReference type="RefSeq" id="WP_027827394.1">
    <property type="nucleotide sequence ID" value="NZ_AUEH01000001.1"/>
</dbReference>
<feature type="binding site" evidence="11">
    <location>
        <position position="47"/>
    </location>
    <ligand>
        <name>Mg(2+)</name>
        <dbReference type="ChEBI" id="CHEBI:18420"/>
    </ligand>
</feature>
<dbReference type="NCBIfam" id="NF009814">
    <property type="entry name" value="PRK13299.1"/>
    <property type="match status" value="1"/>
</dbReference>
<feature type="binding site" evidence="11">
    <location>
        <position position="162"/>
    </location>
    <ligand>
        <name>CTP</name>
        <dbReference type="ChEBI" id="CHEBI:37563"/>
    </ligand>
</feature>
<dbReference type="GO" id="GO:0000049">
    <property type="term" value="F:tRNA binding"/>
    <property type="evidence" value="ECO:0007669"/>
    <property type="project" value="UniProtKB-UniRule"/>
</dbReference>
<keyword evidence="8 11" id="KW-0067">ATP-binding</keyword>
<accession>A0A0R1XE90</accession>
<comment type="cofactor">
    <cofactor evidence="1 11">
        <name>Mg(2+)</name>
        <dbReference type="ChEBI" id="CHEBI:18420"/>
    </cofactor>
</comment>
<feature type="binding site" evidence="11">
    <location>
        <position position="168"/>
    </location>
    <ligand>
        <name>ATP</name>
        <dbReference type="ChEBI" id="CHEBI:30616"/>
    </ligand>
</feature>
<evidence type="ECO:0000256" key="4">
    <source>
        <dbReference type="ARBA" id="ARBA00022695"/>
    </source>
</evidence>
<feature type="binding site" evidence="11">
    <location>
        <position position="32"/>
    </location>
    <ligand>
        <name>CTP</name>
        <dbReference type="ChEBI" id="CHEBI:37563"/>
    </ligand>
</feature>
<feature type="domain" description="tRNA nucleotidyltransferase/poly(A) polymerase RNA and SrmB- binding" evidence="13">
    <location>
        <begin position="175"/>
        <end position="232"/>
    </location>
</feature>
<feature type="binding site" evidence="11">
    <location>
        <position position="32"/>
    </location>
    <ligand>
        <name>ATP</name>
        <dbReference type="ChEBI" id="CHEBI:30616"/>
    </ligand>
</feature>
<dbReference type="Gene3D" id="1.20.58.560">
    <property type="match status" value="1"/>
</dbReference>
<comment type="similarity">
    <text evidence="11">Belongs to the tRNA nucleotidyltransferase/poly(A) polymerase family. Bacterial CCA-adding enzyme type 3 subfamily.</text>
</comment>
<keyword evidence="3 11" id="KW-0819">tRNA processing</keyword>
<evidence type="ECO:0000259" key="14">
    <source>
        <dbReference type="Pfam" id="PF13735"/>
    </source>
</evidence>
<evidence type="ECO:0000313" key="16">
    <source>
        <dbReference type="Proteomes" id="UP000050949"/>
    </source>
</evidence>
<name>A0A0R1XE90_9LACO</name>
<dbReference type="Proteomes" id="UP000050949">
    <property type="component" value="Unassembled WGS sequence"/>
</dbReference>
<evidence type="ECO:0000256" key="1">
    <source>
        <dbReference type="ARBA" id="ARBA00001946"/>
    </source>
</evidence>
<keyword evidence="10 11" id="KW-0694">RNA-binding</keyword>
<dbReference type="PANTHER" id="PTHR46173">
    <property type="entry name" value="CCA TRNA NUCLEOTIDYLTRANSFERASE 1, MITOCHONDRIAL"/>
    <property type="match status" value="1"/>
</dbReference>
<comment type="catalytic activity">
    <reaction evidence="11">
        <text>a tRNA with a 3' CCA end + 2 CTP + ATP = a tRNA with a 3' CCACCA end + 3 diphosphate</text>
        <dbReference type="Rhea" id="RHEA:76235"/>
        <dbReference type="Rhea" id="RHEA-COMP:10468"/>
        <dbReference type="Rhea" id="RHEA-COMP:18655"/>
        <dbReference type="ChEBI" id="CHEBI:30616"/>
        <dbReference type="ChEBI" id="CHEBI:33019"/>
        <dbReference type="ChEBI" id="CHEBI:37563"/>
        <dbReference type="ChEBI" id="CHEBI:83071"/>
        <dbReference type="ChEBI" id="CHEBI:195187"/>
    </reaction>
</comment>
<feature type="domain" description="CCA-adding enzyme C-terminal" evidence="14">
    <location>
        <begin position="250"/>
        <end position="393"/>
    </location>
</feature>
<reference evidence="15 16" key="1">
    <citation type="journal article" date="2015" name="Genome Announc.">
        <title>Expanding the biotechnology potential of lactobacilli through comparative genomics of 213 strains and associated genera.</title>
        <authorList>
            <person name="Sun Z."/>
            <person name="Harris H.M."/>
            <person name="McCann A."/>
            <person name="Guo C."/>
            <person name="Argimon S."/>
            <person name="Zhang W."/>
            <person name="Yang X."/>
            <person name="Jeffery I.B."/>
            <person name="Cooney J.C."/>
            <person name="Kagawa T.F."/>
            <person name="Liu W."/>
            <person name="Song Y."/>
            <person name="Salvetti E."/>
            <person name="Wrobel A."/>
            <person name="Rasinkangas P."/>
            <person name="Parkhill J."/>
            <person name="Rea M.C."/>
            <person name="O'Sullivan O."/>
            <person name="Ritari J."/>
            <person name="Douillard F.P."/>
            <person name="Paul Ross R."/>
            <person name="Yang R."/>
            <person name="Briner A.E."/>
            <person name="Felis G.E."/>
            <person name="de Vos W.M."/>
            <person name="Barrangou R."/>
            <person name="Klaenhammer T.R."/>
            <person name="Caufield P.W."/>
            <person name="Cui Y."/>
            <person name="Zhang H."/>
            <person name="O'Toole P.W."/>
        </authorList>
    </citation>
    <scope>NUCLEOTIDE SEQUENCE [LARGE SCALE GENOMIC DNA]</scope>
    <source>
        <strain evidence="15 16">DSM 16991</strain>
    </source>
</reference>
<dbReference type="InterPro" id="IPR032810">
    <property type="entry name" value="CCA-adding_enz_C"/>
</dbReference>
<gene>
    <name evidence="11" type="primary">cca</name>
    <name evidence="15" type="ORF">FC91_GL001856</name>
</gene>
<sequence length="406" mass="44883">MRLSPLPAEFEAAAPVLRRLNDAGYEAYFVGGAVRDALLHDRIHDVDIATSAYPAEVKALFKRTVDTGIQHGTVTVLQPQGQYEVTTFRTESTYQDYRRPDHVTFVRSLREDLQRRDFTVNALAMDHTGQITDLFDGLGDLQRHLLRAVGKPEERFHEDALRMMRAVRFQSQLSFTIEPATEAAIRHHHQLLEKIAVERINMEFVKMMAAQDRASGLKTFIDTQLYAACPGLAGQQMALTSMLADVPHRLAESGSVWLRLVFALGLAENAVGPFLRAWKTTNTERRQAARLLPVLAKIQAGTAGAWDLYQAGPEFDSVLLPVAAQLGIAVDQWQERYAALPIHQAHDLAVDGRTVMQAAPALRGPALGQAMTAMTQAVVARQAANTPAALLAYIQKTQQTKDGQSL</sequence>
<dbReference type="GO" id="GO:0160016">
    <property type="term" value="F:CCACCA tRNA nucleotidyltransferase activity"/>
    <property type="evidence" value="ECO:0007669"/>
    <property type="project" value="RHEA"/>
</dbReference>
<dbReference type="Pfam" id="PF13735">
    <property type="entry name" value="tRNA_NucTran2_2"/>
    <property type="match status" value="1"/>
</dbReference>
<feature type="binding site" evidence="11">
    <location>
        <position position="35"/>
    </location>
    <ligand>
        <name>ATP</name>
        <dbReference type="ChEBI" id="CHEBI:30616"/>
    </ligand>
</feature>
<dbReference type="OrthoDB" id="9805698at2"/>
<dbReference type="Pfam" id="PF01743">
    <property type="entry name" value="PolyA_pol"/>
    <property type="match status" value="1"/>
</dbReference>
<proteinExistence type="inferred from homology"/>
<dbReference type="InterPro" id="IPR043519">
    <property type="entry name" value="NT_sf"/>
</dbReference>
<feature type="binding site" evidence="11">
    <location>
        <position position="159"/>
    </location>
    <ligand>
        <name>CTP</name>
        <dbReference type="ChEBI" id="CHEBI:37563"/>
    </ligand>
</feature>
<feature type="binding site" evidence="11">
    <location>
        <position position="168"/>
    </location>
    <ligand>
        <name>CTP</name>
        <dbReference type="ChEBI" id="CHEBI:37563"/>
    </ligand>
</feature>
<dbReference type="PANTHER" id="PTHR46173:SF1">
    <property type="entry name" value="CCA TRNA NUCLEOTIDYLTRANSFERASE 1, MITOCHONDRIAL"/>
    <property type="match status" value="1"/>
</dbReference>
<evidence type="ECO:0000256" key="10">
    <source>
        <dbReference type="ARBA" id="ARBA00022884"/>
    </source>
</evidence>
<feature type="binding site" evidence="11">
    <location>
        <position position="165"/>
    </location>
    <ligand>
        <name>CTP</name>
        <dbReference type="ChEBI" id="CHEBI:37563"/>
    </ligand>
</feature>
<dbReference type="Gene3D" id="1.10.110.30">
    <property type="match status" value="1"/>
</dbReference>
<feature type="binding site" evidence="11">
    <location>
        <position position="35"/>
    </location>
    <ligand>
        <name>CTP</name>
        <dbReference type="ChEBI" id="CHEBI:37563"/>
    </ligand>
</feature>
<dbReference type="InterPro" id="IPR023068">
    <property type="entry name" value="CCA-adding_enz_firmicutes"/>
</dbReference>
<dbReference type="SUPFAM" id="SSF81301">
    <property type="entry name" value="Nucleotidyltransferase"/>
    <property type="match status" value="1"/>
</dbReference>
<keyword evidence="4 11" id="KW-0548">Nucleotidyltransferase</keyword>
<dbReference type="eggNOG" id="COG0617">
    <property type="taxonomic scope" value="Bacteria"/>
</dbReference>
<dbReference type="GO" id="GO:0000287">
    <property type="term" value="F:magnesium ion binding"/>
    <property type="evidence" value="ECO:0007669"/>
    <property type="project" value="UniProtKB-UniRule"/>
</dbReference>
<dbReference type="GO" id="GO:0004810">
    <property type="term" value="F:CCA tRNA nucleotidyltransferase activity"/>
    <property type="evidence" value="ECO:0007669"/>
    <property type="project" value="UniProtKB-UniRule"/>
</dbReference>
<feature type="binding site" evidence="11">
    <location>
        <position position="116"/>
    </location>
    <ligand>
        <name>CTP</name>
        <dbReference type="ChEBI" id="CHEBI:37563"/>
    </ligand>
</feature>
<dbReference type="AlphaFoldDB" id="A0A0R1XE90"/>
<dbReference type="PATRIC" id="fig|1122147.4.peg.1925"/>
<keyword evidence="9 11" id="KW-0460">Magnesium</keyword>
<evidence type="ECO:0000256" key="11">
    <source>
        <dbReference type="HAMAP-Rule" id="MF_01263"/>
    </source>
</evidence>
<feature type="domain" description="Poly A polymerase head" evidence="12">
    <location>
        <begin position="27"/>
        <end position="147"/>
    </location>
</feature>
<organism evidence="15 16">
    <name type="scientific">Schleiferilactobacillus harbinensis DSM 16991</name>
    <dbReference type="NCBI Taxonomy" id="1122147"/>
    <lineage>
        <taxon>Bacteria</taxon>
        <taxon>Bacillati</taxon>
        <taxon>Bacillota</taxon>
        <taxon>Bacilli</taxon>
        <taxon>Lactobacillales</taxon>
        <taxon>Lactobacillaceae</taxon>
        <taxon>Schleiferilactobacillus</taxon>
    </lineage>
</organism>
<feature type="binding site" evidence="11">
    <location>
        <position position="165"/>
    </location>
    <ligand>
        <name>ATP</name>
        <dbReference type="ChEBI" id="CHEBI:30616"/>
    </ligand>
</feature>
<dbReference type="Pfam" id="PF12627">
    <property type="entry name" value="PolyA_pol_RNAbd"/>
    <property type="match status" value="1"/>
</dbReference>
<keyword evidence="7 11" id="KW-0692">RNA repair</keyword>
<dbReference type="InterPro" id="IPR050264">
    <property type="entry name" value="Bact_CCA-adding_enz_type3_sf"/>
</dbReference>
<evidence type="ECO:0000256" key="5">
    <source>
        <dbReference type="ARBA" id="ARBA00022723"/>
    </source>
</evidence>
<dbReference type="CDD" id="cd05398">
    <property type="entry name" value="NT_ClassII-CCAase"/>
    <property type="match status" value="1"/>
</dbReference>
<comment type="caution">
    <text evidence="15">The sequence shown here is derived from an EMBL/GenBank/DDBJ whole genome shotgun (WGS) entry which is preliminary data.</text>
</comment>
<dbReference type="EC" id="2.7.7.72" evidence="11"/>
<dbReference type="InterPro" id="IPR002646">
    <property type="entry name" value="PolA_pol_head_dom"/>
</dbReference>
<comment type="catalytic activity">
    <reaction evidence="11">
        <text>a tRNA precursor + 2 CTP + ATP = a tRNA with a 3' CCA end + 3 diphosphate</text>
        <dbReference type="Rhea" id="RHEA:14433"/>
        <dbReference type="Rhea" id="RHEA-COMP:10465"/>
        <dbReference type="Rhea" id="RHEA-COMP:10468"/>
        <dbReference type="ChEBI" id="CHEBI:30616"/>
        <dbReference type="ChEBI" id="CHEBI:33019"/>
        <dbReference type="ChEBI" id="CHEBI:37563"/>
        <dbReference type="ChEBI" id="CHEBI:74896"/>
        <dbReference type="ChEBI" id="CHEBI:83071"/>
        <dbReference type="EC" id="2.7.7.72"/>
    </reaction>
</comment>
<keyword evidence="5 11" id="KW-0479">Metal-binding</keyword>
<feature type="binding site" evidence="11">
    <location>
        <position position="45"/>
    </location>
    <ligand>
        <name>Mg(2+)</name>
        <dbReference type="ChEBI" id="CHEBI:18420"/>
    </ligand>
</feature>
<protein>
    <recommendedName>
        <fullName evidence="11">CCA-adding enzyme</fullName>
        <ecNumber evidence="11">2.7.7.72</ecNumber>
    </recommendedName>
    <alternativeName>
        <fullName evidence="11">CCA tRNA nucleotidyltransferase</fullName>
    </alternativeName>
    <alternativeName>
        <fullName evidence="11">tRNA CCA-pyrophosphorylase</fullName>
    </alternativeName>
    <alternativeName>
        <fullName evidence="11">tRNA adenylyl-/cytidylyl- transferase</fullName>
    </alternativeName>
    <alternativeName>
        <fullName evidence="11">tRNA nucleotidyltransferase</fullName>
    </alternativeName>
    <alternativeName>
        <fullName evidence="11">tRNA-NT</fullName>
    </alternativeName>
</protein>
<dbReference type="HAMAP" id="MF_01263">
    <property type="entry name" value="CCA_bact_type3"/>
    <property type="match status" value="1"/>
</dbReference>
<feature type="binding site" evidence="11">
    <location>
        <position position="116"/>
    </location>
    <ligand>
        <name>ATP</name>
        <dbReference type="ChEBI" id="CHEBI:30616"/>
    </ligand>
</feature>
<dbReference type="SUPFAM" id="SSF81891">
    <property type="entry name" value="Poly A polymerase C-terminal region-like"/>
    <property type="match status" value="1"/>
</dbReference>
<keyword evidence="2 11" id="KW-0808">Transferase</keyword>
<dbReference type="InterPro" id="IPR032828">
    <property type="entry name" value="PolyA_RNA-bd"/>
</dbReference>